<feature type="domain" description="NlpC/P60" evidence="6">
    <location>
        <begin position="1"/>
        <end position="173"/>
    </location>
</feature>
<evidence type="ECO:0000313" key="8">
    <source>
        <dbReference type="Proteomes" id="UP001528850"/>
    </source>
</evidence>
<evidence type="ECO:0000256" key="5">
    <source>
        <dbReference type="SAM" id="MobiDB-lite"/>
    </source>
</evidence>
<dbReference type="SUPFAM" id="SSF54001">
    <property type="entry name" value="Cysteine proteinases"/>
    <property type="match status" value="1"/>
</dbReference>
<feature type="region of interest" description="Disordered" evidence="5">
    <location>
        <begin position="186"/>
        <end position="217"/>
    </location>
</feature>
<dbReference type="InterPro" id="IPR036365">
    <property type="entry name" value="PGBD-like_sf"/>
</dbReference>
<dbReference type="Pfam" id="PF20410">
    <property type="entry name" value="X-Tfes_XVIPCD"/>
    <property type="match status" value="1"/>
</dbReference>
<dbReference type="InterPro" id="IPR046519">
    <property type="entry name" value="X-Tfes_XVIPCD"/>
</dbReference>
<comment type="similarity">
    <text evidence="1">Belongs to the peptidase C40 family.</text>
</comment>
<feature type="region of interest" description="Disordered" evidence="5">
    <location>
        <begin position="22"/>
        <end position="52"/>
    </location>
</feature>
<dbReference type="Pfam" id="PF01471">
    <property type="entry name" value="PG_binding_1"/>
    <property type="match status" value="1"/>
</dbReference>
<comment type="caution">
    <text evidence="7">The sequence shown here is derived from an EMBL/GenBank/DDBJ whole genome shotgun (WGS) entry which is preliminary data.</text>
</comment>
<dbReference type="Gene3D" id="3.90.1720.10">
    <property type="entry name" value="endopeptidase domain like (from Nostoc punctiforme)"/>
    <property type="match status" value="1"/>
</dbReference>
<keyword evidence="3" id="KW-0378">Hydrolase</keyword>
<dbReference type="InterPro" id="IPR000064">
    <property type="entry name" value="NLP_P60_dom"/>
</dbReference>
<accession>A0ABT6B7G5</accession>
<evidence type="ECO:0000256" key="1">
    <source>
        <dbReference type="ARBA" id="ARBA00007074"/>
    </source>
</evidence>
<sequence length="418" mass="45291">MNRDIYNEARIHFFESGQQFEYGRPDMTLHPKSGNATDSSRTEQDNDHDGKRGVDCSSFVWRGLHDAGYDVGSTPFGTRDLFKGNETTAYARQHFDVIPAAEARQPNGHLQPGDIIMFKDKHGSGQHVGIVRDYDEKGHIRFIGSQVSSGPADVTIAPGKYWDGKNMEIVGALRAKPEFQVRAPLHGGHDAKEQPTPSAPHASTPSAHPVKADGGDVLREGAHGAEVKALQERLNALGVTDARGKRLDPDSQFGPHTREAVEAYQRTHGLDIDGQVGPKTLESLHAREKAAARPDATDHASHPMLKSAHDATHRLDAQHGRTPDEQSQRLAGAATVAAMKGGLDRIDHIVVSEDGKKGYAVQGELDSPLKRVAEFDVNKALSTPIEQSSQEAMQAQAARAHAPAQPQPSQPQMHPGMA</sequence>
<dbReference type="Gene3D" id="1.10.101.10">
    <property type="entry name" value="PGBD-like superfamily/PGBD"/>
    <property type="match status" value="1"/>
</dbReference>
<proteinExistence type="inferred from homology"/>
<dbReference type="InterPro" id="IPR038765">
    <property type="entry name" value="Papain-like_cys_pep_sf"/>
</dbReference>
<name>A0ABT6B7G5_9GAMM</name>
<feature type="region of interest" description="Disordered" evidence="5">
    <location>
        <begin position="383"/>
        <end position="418"/>
    </location>
</feature>
<dbReference type="InterPro" id="IPR036366">
    <property type="entry name" value="PGBDSf"/>
</dbReference>
<dbReference type="Proteomes" id="UP001528850">
    <property type="component" value="Unassembled WGS sequence"/>
</dbReference>
<reference evidence="7 8" key="1">
    <citation type="journal article" date="2024" name="Curr. Microbiol.">
        <title>Luteibacter sahnii sp. nov., A Novel Yellow-Colored Xanthomonadin Pigment Producing Probiotic Bacterium from Healthy Rice Seed Microbiome.</title>
        <authorList>
            <person name="Jaiswal G."/>
            <person name="Rana R."/>
            <person name="Nayak P.K."/>
            <person name="Chouhan R."/>
            <person name="Gandhi S.G."/>
            <person name="Patel H.K."/>
            <person name="Patil P.B."/>
        </authorList>
    </citation>
    <scope>NUCLEOTIDE SEQUENCE [LARGE SCALE GENOMIC DNA]</scope>
    <source>
        <strain evidence="7 8">PPL201</strain>
    </source>
</reference>
<feature type="compositionally biased region" description="Basic and acidic residues" evidence="5">
    <location>
        <begin position="40"/>
        <end position="52"/>
    </location>
</feature>
<keyword evidence="4" id="KW-0788">Thiol protease</keyword>
<evidence type="ECO:0000313" key="7">
    <source>
        <dbReference type="EMBL" id="MDF4024037.1"/>
    </source>
</evidence>
<dbReference type="InterPro" id="IPR002477">
    <property type="entry name" value="Peptidoglycan-bd-like"/>
</dbReference>
<keyword evidence="8" id="KW-1185">Reference proteome</keyword>
<evidence type="ECO:0000256" key="4">
    <source>
        <dbReference type="ARBA" id="ARBA00022807"/>
    </source>
</evidence>
<dbReference type="SUPFAM" id="SSF47090">
    <property type="entry name" value="PGBD-like"/>
    <property type="match status" value="1"/>
</dbReference>
<gene>
    <name evidence="7" type="ORF">P3W24_03485</name>
</gene>
<dbReference type="Pfam" id="PF00877">
    <property type="entry name" value="NLPC_P60"/>
    <property type="match status" value="1"/>
</dbReference>
<evidence type="ECO:0000256" key="2">
    <source>
        <dbReference type="ARBA" id="ARBA00022670"/>
    </source>
</evidence>
<dbReference type="EMBL" id="JARJJS010000001">
    <property type="protein sequence ID" value="MDF4024037.1"/>
    <property type="molecule type" value="Genomic_DNA"/>
</dbReference>
<evidence type="ECO:0000256" key="3">
    <source>
        <dbReference type="ARBA" id="ARBA00022801"/>
    </source>
</evidence>
<dbReference type="PROSITE" id="PS51935">
    <property type="entry name" value="NLPC_P60"/>
    <property type="match status" value="1"/>
</dbReference>
<feature type="compositionally biased region" description="Low complexity" evidence="5">
    <location>
        <begin position="195"/>
        <end position="209"/>
    </location>
</feature>
<protein>
    <submittedName>
        <fullName evidence="7">Peptidoglycan-binding protein</fullName>
    </submittedName>
</protein>
<feature type="compositionally biased region" description="Low complexity" evidence="5">
    <location>
        <begin position="386"/>
        <end position="404"/>
    </location>
</feature>
<keyword evidence="2" id="KW-0645">Protease</keyword>
<evidence type="ECO:0000259" key="6">
    <source>
        <dbReference type="PROSITE" id="PS51935"/>
    </source>
</evidence>
<organism evidence="7 8">
    <name type="scientific">Luteibacter sahnii</name>
    <dbReference type="NCBI Taxonomy" id="3021977"/>
    <lineage>
        <taxon>Bacteria</taxon>
        <taxon>Pseudomonadati</taxon>
        <taxon>Pseudomonadota</taxon>
        <taxon>Gammaproteobacteria</taxon>
        <taxon>Lysobacterales</taxon>
        <taxon>Rhodanobacteraceae</taxon>
        <taxon>Luteibacter</taxon>
    </lineage>
</organism>